<dbReference type="InterPro" id="IPR010105">
    <property type="entry name" value="TonB_sidphr_rcpt"/>
</dbReference>
<dbReference type="EMBL" id="FPBO01000034">
    <property type="protein sequence ID" value="SFV11708.1"/>
    <property type="molecule type" value="Genomic_DNA"/>
</dbReference>
<evidence type="ECO:0000256" key="12">
    <source>
        <dbReference type="SAM" id="SignalP"/>
    </source>
</evidence>
<dbReference type="PANTHER" id="PTHR32552:SF90">
    <property type="entry name" value="METAL-PSEUDOPALINE RECEPTOR CNTO"/>
    <property type="match status" value="1"/>
</dbReference>
<reference evidence="16" key="1">
    <citation type="submission" date="2016-10" db="EMBL/GenBank/DDBJ databases">
        <authorList>
            <person name="Varghese N."/>
            <person name="Submissions S."/>
        </authorList>
    </citation>
    <scope>NUCLEOTIDE SEQUENCE [LARGE SCALE GENOMIC DNA]</scope>
    <source>
        <strain evidence="16">CGMCC 1.11014</strain>
    </source>
</reference>
<sequence>MNRIYASVAPAAMALSLPVSLSLYLFPATARAQQSPAPVASAASIEVVGRRSSDSYLAATASGAKSDLPLRELPQAARVMSRQALDDLGAVRMDDALDYVGGISRQNNFGGMWDNVAIRGFAGDINGGMALLKNGFAGNRGFQAPRDTANIERLEFLKGPAAALYGASEPGGTINVVSKSPLWRAAGAAELYAGSHGAYRATLDTTGPLADGLAYRLNLAHERRGSFRDHVDTRRTLAAPAFTWRPAPGTRLDYRGEFLRHEAPLDRGVVAVANSLGAVPRGRFLGEPADGDILVENLAHQFSLEHELAPGWHARAGLAYLGGAMRGYSTEAQPALQPDGRTLWRQRRYRDYQSDDISLQAELGGSLQTGAVTHQLLAGVEASRLDFDQRMLRANPSAARPYAIDVLAPELGQLYGHPRPEPAPNADTADRQRTGALYLQDTVVLGHAWRVVAGVRADRYRQDLRNNRTGADTAQRPHAVSPRVGVSYLPGAEWTLYASTGRSFRPNTGADAAASPFDPEKAQAAEIGAKWQNAGGTLGATLALFDIRKRNALTADPGHPGFSIAAGRLRSQGMDFDLAGQLGRAWRVNASLSYIDARVASDNTLEAGSPLLNVPRLNGSLMLLREARLAGGGRVGVGGAVTYSASRLGEGRTRAQAASGAPAFELPSYALARLVAYWQLSHSLRVSLDIDNLFDRHYYSSSFQRTWVTPGAARAATLGLQARF</sequence>
<evidence type="ECO:0000256" key="8">
    <source>
        <dbReference type="ARBA" id="ARBA00023170"/>
    </source>
</evidence>
<evidence type="ECO:0000256" key="6">
    <source>
        <dbReference type="ARBA" id="ARBA00023077"/>
    </source>
</evidence>
<comment type="subcellular location">
    <subcellularLocation>
        <location evidence="1 10">Cell outer membrane</location>
        <topology evidence="1 10">Multi-pass membrane protein</topology>
    </subcellularLocation>
</comment>
<dbReference type="GO" id="GO:0015344">
    <property type="term" value="F:siderophore uptake transmembrane transporter activity"/>
    <property type="evidence" value="ECO:0007669"/>
    <property type="project" value="TreeGrafter"/>
</dbReference>
<evidence type="ECO:0000313" key="15">
    <source>
        <dbReference type="EMBL" id="SFV11708.1"/>
    </source>
</evidence>
<evidence type="ECO:0000256" key="7">
    <source>
        <dbReference type="ARBA" id="ARBA00023136"/>
    </source>
</evidence>
<dbReference type="PROSITE" id="PS52016">
    <property type="entry name" value="TONB_DEPENDENT_REC_3"/>
    <property type="match status" value="1"/>
</dbReference>
<keyword evidence="6 11" id="KW-0798">TonB box</keyword>
<evidence type="ECO:0000259" key="14">
    <source>
        <dbReference type="Pfam" id="PF07715"/>
    </source>
</evidence>
<dbReference type="GO" id="GO:0038023">
    <property type="term" value="F:signaling receptor activity"/>
    <property type="evidence" value="ECO:0007669"/>
    <property type="project" value="InterPro"/>
</dbReference>
<evidence type="ECO:0000256" key="1">
    <source>
        <dbReference type="ARBA" id="ARBA00004571"/>
    </source>
</evidence>
<dbReference type="InterPro" id="IPR037066">
    <property type="entry name" value="Plug_dom_sf"/>
</dbReference>
<dbReference type="AlphaFoldDB" id="A0A1I7LPV1"/>
<dbReference type="CDD" id="cd01347">
    <property type="entry name" value="ligand_gated_channel"/>
    <property type="match status" value="1"/>
</dbReference>
<feature type="chain" id="PRO_5011734385" evidence="12">
    <location>
        <begin position="33"/>
        <end position="724"/>
    </location>
</feature>
<dbReference type="InterPro" id="IPR012910">
    <property type="entry name" value="Plug_dom"/>
</dbReference>
<protein>
    <submittedName>
        <fullName evidence="15">Iron complex outermembrane recepter protein</fullName>
    </submittedName>
</protein>
<evidence type="ECO:0000259" key="13">
    <source>
        <dbReference type="Pfam" id="PF00593"/>
    </source>
</evidence>
<keyword evidence="5 10" id="KW-0812">Transmembrane</keyword>
<dbReference type="STRING" id="1035707.SAMN05216552_103482"/>
<comment type="similarity">
    <text evidence="2 10 11">Belongs to the TonB-dependent receptor family.</text>
</comment>
<evidence type="ECO:0000256" key="2">
    <source>
        <dbReference type="ARBA" id="ARBA00009810"/>
    </source>
</evidence>
<keyword evidence="8" id="KW-0675">Receptor</keyword>
<dbReference type="Gene3D" id="2.40.170.20">
    <property type="entry name" value="TonB-dependent receptor, beta-barrel domain"/>
    <property type="match status" value="1"/>
</dbReference>
<feature type="domain" description="TonB-dependent receptor-like beta-barrel" evidence="13">
    <location>
        <begin position="244"/>
        <end position="693"/>
    </location>
</feature>
<name>A0A1I7LPV1_9BURK</name>
<dbReference type="SUPFAM" id="SSF56935">
    <property type="entry name" value="Porins"/>
    <property type="match status" value="1"/>
</dbReference>
<keyword evidence="7 10" id="KW-0472">Membrane</keyword>
<dbReference type="GO" id="GO:0015891">
    <property type="term" value="P:siderophore transport"/>
    <property type="evidence" value="ECO:0007669"/>
    <property type="project" value="InterPro"/>
</dbReference>
<evidence type="ECO:0000256" key="11">
    <source>
        <dbReference type="RuleBase" id="RU003357"/>
    </source>
</evidence>
<keyword evidence="12" id="KW-0732">Signal</keyword>
<dbReference type="Proteomes" id="UP000199391">
    <property type="component" value="Unassembled WGS sequence"/>
</dbReference>
<gene>
    <name evidence="15" type="ORF">SAMN05216552_103482</name>
</gene>
<evidence type="ECO:0000256" key="10">
    <source>
        <dbReference type="PROSITE-ProRule" id="PRU01360"/>
    </source>
</evidence>
<dbReference type="InterPro" id="IPR039426">
    <property type="entry name" value="TonB-dep_rcpt-like"/>
</dbReference>
<dbReference type="Pfam" id="PF00593">
    <property type="entry name" value="TonB_dep_Rec_b-barrel"/>
    <property type="match status" value="1"/>
</dbReference>
<keyword evidence="4 10" id="KW-1134">Transmembrane beta strand</keyword>
<dbReference type="NCBIfam" id="TIGR01783">
    <property type="entry name" value="TonB-siderophor"/>
    <property type="match status" value="1"/>
</dbReference>
<dbReference type="FunFam" id="2.40.170.20:FF:000005">
    <property type="entry name" value="TonB-dependent siderophore receptor"/>
    <property type="match status" value="1"/>
</dbReference>
<keyword evidence="16" id="KW-1185">Reference proteome</keyword>
<dbReference type="RefSeq" id="WP_093558883.1">
    <property type="nucleotide sequence ID" value="NZ_FPBO01000034.1"/>
</dbReference>
<dbReference type="InterPro" id="IPR000531">
    <property type="entry name" value="Beta-barrel_TonB"/>
</dbReference>
<dbReference type="GO" id="GO:0009279">
    <property type="term" value="C:cell outer membrane"/>
    <property type="evidence" value="ECO:0007669"/>
    <property type="project" value="UniProtKB-SubCell"/>
</dbReference>
<keyword evidence="9 10" id="KW-0998">Cell outer membrane</keyword>
<feature type="domain" description="TonB-dependent receptor plug" evidence="14">
    <location>
        <begin position="70"/>
        <end position="173"/>
    </location>
</feature>
<dbReference type="Gene3D" id="2.170.130.10">
    <property type="entry name" value="TonB-dependent receptor, plug domain"/>
    <property type="match status" value="1"/>
</dbReference>
<evidence type="ECO:0000313" key="16">
    <source>
        <dbReference type="Proteomes" id="UP000199391"/>
    </source>
</evidence>
<evidence type="ECO:0000256" key="4">
    <source>
        <dbReference type="ARBA" id="ARBA00022452"/>
    </source>
</evidence>
<keyword evidence="3 10" id="KW-0813">Transport</keyword>
<evidence type="ECO:0000256" key="9">
    <source>
        <dbReference type="ARBA" id="ARBA00023237"/>
    </source>
</evidence>
<accession>A0A1I7LPV1</accession>
<dbReference type="PANTHER" id="PTHR32552">
    <property type="entry name" value="FERRICHROME IRON RECEPTOR-RELATED"/>
    <property type="match status" value="1"/>
</dbReference>
<dbReference type="OrthoDB" id="9790771at2"/>
<dbReference type="Pfam" id="PF07715">
    <property type="entry name" value="Plug"/>
    <property type="match status" value="1"/>
</dbReference>
<feature type="signal peptide" evidence="12">
    <location>
        <begin position="1"/>
        <end position="32"/>
    </location>
</feature>
<evidence type="ECO:0000256" key="5">
    <source>
        <dbReference type="ARBA" id="ARBA00022692"/>
    </source>
</evidence>
<proteinExistence type="inferred from homology"/>
<dbReference type="InterPro" id="IPR036942">
    <property type="entry name" value="Beta-barrel_TonB_sf"/>
</dbReference>
<evidence type="ECO:0000256" key="3">
    <source>
        <dbReference type="ARBA" id="ARBA00022448"/>
    </source>
</evidence>
<organism evidence="15 16">
    <name type="scientific">Pseudoduganella namucuonensis</name>
    <dbReference type="NCBI Taxonomy" id="1035707"/>
    <lineage>
        <taxon>Bacteria</taxon>
        <taxon>Pseudomonadati</taxon>
        <taxon>Pseudomonadota</taxon>
        <taxon>Betaproteobacteria</taxon>
        <taxon>Burkholderiales</taxon>
        <taxon>Oxalobacteraceae</taxon>
        <taxon>Telluria group</taxon>
        <taxon>Pseudoduganella</taxon>
    </lineage>
</organism>